<evidence type="ECO:0000313" key="2">
    <source>
        <dbReference type="Proteomes" id="UP001501638"/>
    </source>
</evidence>
<sequence length="122" mass="13869">MSDFFEAGRLYQHPDEGVFLVAYVGTAPEPFEYHSETLGVAFGWRRGLSPNGVVEGLGSYTTPDFHGWEPIDNPSAEPSGCRWCGVEEREHMQRWKSSVGWHQWAAPTDEQRKARMLARRGE</sequence>
<reference evidence="1 2" key="1">
    <citation type="journal article" date="2019" name="Int. J. Syst. Evol. Microbiol.">
        <title>The Global Catalogue of Microorganisms (GCM) 10K type strain sequencing project: providing services to taxonomists for standard genome sequencing and annotation.</title>
        <authorList>
            <consortium name="The Broad Institute Genomics Platform"/>
            <consortium name="The Broad Institute Genome Sequencing Center for Infectious Disease"/>
            <person name="Wu L."/>
            <person name="Ma J."/>
        </authorList>
    </citation>
    <scope>NUCLEOTIDE SEQUENCE [LARGE SCALE GENOMIC DNA]</scope>
    <source>
        <strain evidence="1 2">JCM 6305</strain>
    </source>
</reference>
<organism evidence="1 2">
    <name type="scientific">Streptomyces macrosporus</name>
    <dbReference type="NCBI Taxonomy" id="44032"/>
    <lineage>
        <taxon>Bacteria</taxon>
        <taxon>Bacillati</taxon>
        <taxon>Actinomycetota</taxon>
        <taxon>Actinomycetes</taxon>
        <taxon>Kitasatosporales</taxon>
        <taxon>Streptomycetaceae</taxon>
        <taxon>Streptomyces</taxon>
    </lineage>
</organism>
<evidence type="ECO:0000313" key="1">
    <source>
        <dbReference type="EMBL" id="GAA2457115.1"/>
    </source>
</evidence>
<accession>A0ABN3KE73</accession>
<gene>
    <name evidence="1" type="ORF">GCM10010405_46450</name>
</gene>
<dbReference type="RefSeq" id="WP_344326697.1">
    <property type="nucleotide sequence ID" value="NZ_BAAASZ010000031.1"/>
</dbReference>
<dbReference type="Proteomes" id="UP001501638">
    <property type="component" value="Unassembled WGS sequence"/>
</dbReference>
<name>A0ABN3KE73_9ACTN</name>
<keyword evidence="2" id="KW-1185">Reference proteome</keyword>
<protein>
    <submittedName>
        <fullName evidence="1">Uncharacterized protein</fullName>
    </submittedName>
</protein>
<comment type="caution">
    <text evidence="1">The sequence shown here is derived from an EMBL/GenBank/DDBJ whole genome shotgun (WGS) entry which is preliminary data.</text>
</comment>
<dbReference type="EMBL" id="BAAASZ010000031">
    <property type="protein sequence ID" value="GAA2457115.1"/>
    <property type="molecule type" value="Genomic_DNA"/>
</dbReference>
<proteinExistence type="predicted"/>